<feature type="binding site" evidence="7">
    <location>
        <position position="209"/>
    </location>
    <ligand>
        <name>Zn(2+)</name>
        <dbReference type="ChEBI" id="CHEBI:29105"/>
        <label>1</label>
    </ligand>
</feature>
<keyword evidence="7" id="KW-0862">Zinc</keyword>
<dbReference type="Proteomes" id="UP000606044">
    <property type="component" value="Unassembled WGS sequence"/>
</dbReference>
<dbReference type="PANTHER" id="PTHR32494:SF19">
    <property type="entry name" value="ALLANTOATE DEIMINASE-RELATED"/>
    <property type="match status" value="1"/>
</dbReference>
<dbReference type="PIRSF" id="PIRSF001235">
    <property type="entry name" value="Amidase_carbamoylase"/>
    <property type="match status" value="1"/>
</dbReference>
<comment type="cofactor">
    <cofactor evidence="7">
        <name>Zn(2+)</name>
        <dbReference type="ChEBI" id="CHEBI:29105"/>
    </cofactor>
    <text evidence="7">Binds 2 Zn(2+) ions per subunit.</text>
</comment>
<sequence>MTIAASSQQTETALAEAVAAQRGWVAELFDRLAAGSQGTPGITRDTYGAGEDFGHRLLVEHGRERGLAIAHDIAANSYVTLKGRDPAAPCILMGSHLDSVPHGGNFDGAAGVIAGLVVIETLRALGITPRCDITAMGVRAEESVWFQVSYIGSRSALGTLPDGALEAKRIDDGRVLAASIDACGGDSAAIRRRARHLDPAAIRAFLEVHIEQAPSLVESALPVAICTGVPGNFRYPAARIVGRHDHVGTPRRFRQDAAMAGAEFAMLLDRIWEAEEAAGFPMAVTLGRFHTDVAVHGLTTVPGSFAFSLDVRAYDPAVLERVEARMLAAIPEIEARRRVRFELGARANAAVGPVDPGIVAGLEDAASRHGIGTMPLGSPASHDAAAFAAAGVPIAMLFVRNEHGSHNPLEAMEIDDFLDACTILADWVVREAS</sequence>
<dbReference type="InterPro" id="IPR010158">
    <property type="entry name" value="Amidase_Cbmase"/>
</dbReference>
<dbReference type="SUPFAM" id="SSF53187">
    <property type="entry name" value="Zn-dependent exopeptidases"/>
    <property type="match status" value="1"/>
</dbReference>
<keyword evidence="5 8" id="KW-0378">Hydrolase</keyword>
<reference evidence="8" key="2">
    <citation type="submission" date="2020-09" db="EMBL/GenBank/DDBJ databases">
        <authorList>
            <person name="Sun Q."/>
            <person name="Sedlacek I."/>
        </authorList>
    </citation>
    <scope>NUCLEOTIDE SEQUENCE</scope>
    <source>
        <strain evidence="8">CCM 7897</strain>
    </source>
</reference>
<dbReference type="RefSeq" id="WP_188580749.1">
    <property type="nucleotide sequence ID" value="NZ_BMCT01000005.1"/>
</dbReference>
<name>A0A917C4A5_9HYPH</name>
<feature type="binding site" evidence="7">
    <location>
        <position position="96"/>
    </location>
    <ligand>
        <name>Zn(2+)</name>
        <dbReference type="ChEBI" id="CHEBI:29105"/>
        <label>1</label>
    </ligand>
</feature>
<dbReference type="InterPro" id="IPR002933">
    <property type="entry name" value="Peptidase_M20"/>
</dbReference>
<evidence type="ECO:0000256" key="3">
    <source>
        <dbReference type="ARBA" id="ARBA00011738"/>
    </source>
</evidence>
<protein>
    <submittedName>
        <fullName evidence="8">Zn-dependent hydrolase</fullName>
    </submittedName>
</protein>
<dbReference type="SUPFAM" id="SSF55031">
    <property type="entry name" value="Bacterial exopeptidase dimerisation domain"/>
    <property type="match status" value="1"/>
</dbReference>
<feature type="binding site" evidence="7">
    <location>
        <position position="142"/>
    </location>
    <ligand>
        <name>Zn(2+)</name>
        <dbReference type="ChEBI" id="CHEBI:29105"/>
        <label>2</label>
    </ligand>
</feature>
<evidence type="ECO:0000256" key="7">
    <source>
        <dbReference type="PIRSR" id="PIRSR001235-1"/>
    </source>
</evidence>
<dbReference type="GO" id="GO:0046872">
    <property type="term" value="F:metal ion binding"/>
    <property type="evidence" value="ECO:0007669"/>
    <property type="project" value="UniProtKB-KW"/>
</dbReference>
<evidence type="ECO:0000256" key="1">
    <source>
        <dbReference type="ARBA" id="ARBA00001936"/>
    </source>
</evidence>
<organism evidence="8 9">
    <name type="scientific">Azorhizobium oxalatiphilum</name>
    <dbReference type="NCBI Taxonomy" id="980631"/>
    <lineage>
        <taxon>Bacteria</taxon>
        <taxon>Pseudomonadati</taxon>
        <taxon>Pseudomonadota</taxon>
        <taxon>Alphaproteobacteria</taxon>
        <taxon>Hyphomicrobiales</taxon>
        <taxon>Xanthobacteraceae</taxon>
        <taxon>Azorhizobium</taxon>
    </lineage>
</organism>
<dbReference type="AlphaFoldDB" id="A0A917C4A5"/>
<dbReference type="EMBL" id="BMCT01000005">
    <property type="protein sequence ID" value="GGF71570.1"/>
    <property type="molecule type" value="Genomic_DNA"/>
</dbReference>
<dbReference type="NCBIfam" id="TIGR01879">
    <property type="entry name" value="hydantase"/>
    <property type="match status" value="1"/>
</dbReference>
<dbReference type="GO" id="GO:0016813">
    <property type="term" value="F:hydrolase activity, acting on carbon-nitrogen (but not peptide) bonds, in linear amidines"/>
    <property type="evidence" value="ECO:0007669"/>
    <property type="project" value="InterPro"/>
</dbReference>
<dbReference type="Gene3D" id="3.40.630.10">
    <property type="entry name" value="Zn peptidases"/>
    <property type="match status" value="1"/>
</dbReference>
<keyword evidence="4 7" id="KW-0479">Metal-binding</keyword>
<dbReference type="InterPro" id="IPR036264">
    <property type="entry name" value="Bact_exopeptidase_dim_dom"/>
</dbReference>
<evidence type="ECO:0000313" key="9">
    <source>
        <dbReference type="Proteomes" id="UP000606044"/>
    </source>
</evidence>
<comment type="caution">
    <text evidence="8">The sequence shown here is derived from an EMBL/GenBank/DDBJ whole genome shotgun (WGS) entry which is preliminary data.</text>
</comment>
<feature type="binding site" evidence="7">
    <location>
        <position position="107"/>
    </location>
    <ligand>
        <name>Zn(2+)</name>
        <dbReference type="ChEBI" id="CHEBI:29105"/>
        <label>2</label>
    </ligand>
</feature>
<evidence type="ECO:0000256" key="4">
    <source>
        <dbReference type="ARBA" id="ARBA00022723"/>
    </source>
</evidence>
<evidence type="ECO:0000256" key="5">
    <source>
        <dbReference type="ARBA" id="ARBA00022801"/>
    </source>
</evidence>
<comment type="subunit">
    <text evidence="3">Homodimer.</text>
</comment>
<keyword evidence="6" id="KW-0464">Manganese</keyword>
<evidence type="ECO:0000256" key="2">
    <source>
        <dbReference type="ARBA" id="ARBA00006153"/>
    </source>
</evidence>
<comment type="cofactor">
    <cofactor evidence="1">
        <name>Mn(2+)</name>
        <dbReference type="ChEBI" id="CHEBI:29035"/>
    </cofactor>
</comment>
<proteinExistence type="inferred from homology"/>
<evidence type="ECO:0000313" key="8">
    <source>
        <dbReference type="EMBL" id="GGF71570.1"/>
    </source>
</evidence>
<accession>A0A917C4A5</accession>
<dbReference type="Pfam" id="PF01546">
    <property type="entry name" value="Peptidase_M20"/>
    <property type="match status" value="1"/>
</dbReference>
<dbReference type="Gene3D" id="3.30.70.360">
    <property type="match status" value="1"/>
</dbReference>
<evidence type="ECO:0000256" key="6">
    <source>
        <dbReference type="ARBA" id="ARBA00023211"/>
    </source>
</evidence>
<feature type="binding site" evidence="7">
    <location>
        <position position="107"/>
    </location>
    <ligand>
        <name>Zn(2+)</name>
        <dbReference type="ChEBI" id="CHEBI:29105"/>
        <label>1</label>
    </ligand>
</feature>
<gene>
    <name evidence="8" type="ORF">GCM10007301_34110</name>
</gene>
<keyword evidence="9" id="KW-1185">Reference proteome</keyword>
<feature type="binding site" evidence="7">
    <location>
        <position position="406"/>
    </location>
    <ligand>
        <name>Zn(2+)</name>
        <dbReference type="ChEBI" id="CHEBI:29105"/>
        <label>2</label>
    </ligand>
</feature>
<reference evidence="8" key="1">
    <citation type="journal article" date="2014" name="Int. J. Syst. Evol. Microbiol.">
        <title>Complete genome sequence of Corynebacterium casei LMG S-19264T (=DSM 44701T), isolated from a smear-ripened cheese.</title>
        <authorList>
            <consortium name="US DOE Joint Genome Institute (JGI-PGF)"/>
            <person name="Walter F."/>
            <person name="Albersmeier A."/>
            <person name="Kalinowski J."/>
            <person name="Ruckert C."/>
        </authorList>
    </citation>
    <scope>NUCLEOTIDE SEQUENCE</scope>
    <source>
        <strain evidence="8">CCM 7897</strain>
    </source>
</reference>
<comment type="similarity">
    <text evidence="2">Belongs to the peptidase M20 family.</text>
</comment>
<dbReference type="PANTHER" id="PTHR32494">
    <property type="entry name" value="ALLANTOATE DEIMINASE-RELATED"/>
    <property type="match status" value="1"/>
</dbReference>